<dbReference type="AlphaFoldDB" id="A0A0D7BG61"/>
<feature type="compositionally biased region" description="Low complexity" evidence="2">
    <location>
        <begin position="134"/>
        <end position="144"/>
    </location>
</feature>
<protein>
    <submittedName>
        <fullName evidence="3">Uncharacterized protein</fullName>
    </submittedName>
</protein>
<gene>
    <name evidence="3" type="ORF">CYLTODRAFT_489649</name>
</gene>
<keyword evidence="1" id="KW-0175">Coiled coil</keyword>
<keyword evidence="4" id="KW-1185">Reference proteome</keyword>
<name>A0A0D7BG61_9AGAR</name>
<reference evidence="3 4" key="1">
    <citation type="journal article" date="2015" name="Fungal Genet. Biol.">
        <title>Evolution of novel wood decay mechanisms in Agaricales revealed by the genome sequences of Fistulina hepatica and Cylindrobasidium torrendii.</title>
        <authorList>
            <person name="Floudas D."/>
            <person name="Held B.W."/>
            <person name="Riley R."/>
            <person name="Nagy L.G."/>
            <person name="Koehler G."/>
            <person name="Ransdell A.S."/>
            <person name="Younus H."/>
            <person name="Chow J."/>
            <person name="Chiniquy J."/>
            <person name="Lipzen A."/>
            <person name="Tritt A."/>
            <person name="Sun H."/>
            <person name="Haridas S."/>
            <person name="LaButti K."/>
            <person name="Ohm R.A."/>
            <person name="Kues U."/>
            <person name="Blanchette R.A."/>
            <person name="Grigoriev I.V."/>
            <person name="Minto R.E."/>
            <person name="Hibbett D.S."/>
        </authorList>
    </citation>
    <scope>NUCLEOTIDE SEQUENCE [LARGE SCALE GENOMIC DNA]</scope>
    <source>
        <strain evidence="3 4">FP15055 ss-10</strain>
    </source>
</reference>
<evidence type="ECO:0000256" key="2">
    <source>
        <dbReference type="SAM" id="MobiDB-lite"/>
    </source>
</evidence>
<sequence>MPLFSWIRRFFASIMSSSRQPDLDGHLIYASEPLEGPASRTLSMVEQFPSAPALLGHFVVADMQLWKKTKVPEHEFVVVRVVQVKDANSLPPFAKGSELASASILIERNVNNKPSTRKPIWDILRSRSVSSKASSASATSSLESADPEPIPDSHIHSMSAPDLPSAARTQQYPPVSMDDATPAPLAVDDGANGSIWGMLDSRPVIRASIASSEKLWAKPAYDSFDVYPRQSIKDIAGNKGAVCMATMDFTTASRPLLFEELAMMAKVTSESATKYSTPTTQCYWYAASIWGMVILHTGAKPEGIKNQFRLRVGALKGVLLPAHVFGVDDELKPAELLKTFVPEWDRYKAGLMRRAKMREEESDRKVEAIKKDAAEATQAIKKDAAEAINEAESRAQEAENARILAEKLAEERAKENAELKRMLAQRDGITSA</sequence>
<dbReference type="OrthoDB" id="2938947at2759"/>
<feature type="region of interest" description="Disordered" evidence="2">
    <location>
        <begin position="134"/>
        <end position="186"/>
    </location>
</feature>
<dbReference type="STRING" id="1314674.A0A0D7BG61"/>
<evidence type="ECO:0000256" key="1">
    <source>
        <dbReference type="SAM" id="Coils"/>
    </source>
</evidence>
<accession>A0A0D7BG61</accession>
<dbReference type="Proteomes" id="UP000054007">
    <property type="component" value="Unassembled WGS sequence"/>
</dbReference>
<evidence type="ECO:0000313" key="3">
    <source>
        <dbReference type="EMBL" id="KIY68631.1"/>
    </source>
</evidence>
<organism evidence="3 4">
    <name type="scientific">Cylindrobasidium torrendii FP15055 ss-10</name>
    <dbReference type="NCBI Taxonomy" id="1314674"/>
    <lineage>
        <taxon>Eukaryota</taxon>
        <taxon>Fungi</taxon>
        <taxon>Dikarya</taxon>
        <taxon>Basidiomycota</taxon>
        <taxon>Agaricomycotina</taxon>
        <taxon>Agaricomycetes</taxon>
        <taxon>Agaricomycetidae</taxon>
        <taxon>Agaricales</taxon>
        <taxon>Marasmiineae</taxon>
        <taxon>Physalacriaceae</taxon>
        <taxon>Cylindrobasidium</taxon>
    </lineage>
</organism>
<dbReference type="EMBL" id="KN880499">
    <property type="protein sequence ID" value="KIY68631.1"/>
    <property type="molecule type" value="Genomic_DNA"/>
</dbReference>
<feature type="coiled-coil region" evidence="1">
    <location>
        <begin position="374"/>
        <end position="425"/>
    </location>
</feature>
<evidence type="ECO:0000313" key="4">
    <source>
        <dbReference type="Proteomes" id="UP000054007"/>
    </source>
</evidence>
<proteinExistence type="predicted"/>